<proteinExistence type="predicted"/>
<accession>A0AAD8SRW2</accession>
<dbReference type="InterPro" id="IPR036397">
    <property type="entry name" value="RNaseH_sf"/>
</dbReference>
<dbReference type="PANTHER" id="PTHR13620">
    <property type="entry name" value="3-5 EXONUCLEASE"/>
    <property type="match status" value="1"/>
</dbReference>
<keyword evidence="5" id="KW-1185">Reference proteome</keyword>
<dbReference type="GO" id="GO:0005737">
    <property type="term" value="C:cytoplasm"/>
    <property type="evidence" value="ECO:0007669"/>
    <property type="project" value="TreeGrafter"/>
</dbReference>
<gene>
    <name evidence="4" type="ORF">QYE76_050591</name>
</gene>
<dbReference type="GO" id="GO:0003676">
    <property type="term" value="F:nucleic acid binding"/>
    <property type="evidence" value="ECO:0007669"/>
    <property type="project" value="InterPro"/>
</dbReference>
<dbReference type="InterPro" id="IPR051132">
    <property type="entry name" value="3-5_Exonuclease_domain"/>
</dbReference>
<dbReference type="PANTHER" id="PTHR13620:SF122">
    <property type="entry name" value="3'-5' EXONUCLEASE DOMAIN-CONTAINING PROTEIN"/>
    <property type="match status" value="1"/>
</dbReference>
<dbReference type="Gene3D" id="3.30.420.10">
    <property type="entry name" value="Ribonuclease H-like superfamily/Ribonuclease H"/>
    <property type="match status" value="1"/>
</dbReference>
<dbReference type="SUPFAM" id="SSF53098">
    <property type="entry name" value="Ribonuclease H-like"/>
    <property type="match status" value="1"/>
</dbReference>
<evidence type="ECO:0000256" key="1">
    <source>
        <dbReference type="ARBA" id="ARBA00022722"/>
    </source>
</evidence>
<dbReference type="InterPro" id="IPR012337">
    <property type="entry name" value="RNaseH-like_sf"/>
</dbReference>
<dbReference type="GO" id="GO:0006139">
    <property type="term" value="P:nucleobase-containing compound metabolic process"/>
    <property type="evidence" value="ECO:0007669"/>
    <property type="project" value="InterPro"/>
</dbReference>
<name>A0AAD8SRW2_LOLMU</name>
<sequence length="195" mass="22320">MEHLARDPAPLTRVYHLMAEGMSFKVTVALRARRVEKWIKCVKRDYLDNAPIKCICRADEVPQALKEFLHDGSIKFCGAAIGKDVEMLSPYGIHISSAYDLQQILLNPTTNPIPSLYDLANYLIGINLEKKRKNYKKKDAAQEKEDDELIFGWANVPLSFEQVRYAALDARLGFEMARSYWQLAGYNSHVDRLNI</sequence>
<comment type="caution">
    <text evidence="4">The sequence shown here is derived from an EMBL/GenBank/DDBJ whole genome shotgun (WGS) entry which is preliminary data.</text>
</comment>
<protein>
    <recommendedName>
        <fullName evidence="3">3'-5' exonuclease domain-containing protein</fullName>
    </recommendedName>
</protein>
<reference evidence="4" key="1">
    <citation type="submission" date="2023-07" db="EMBL/GenBank/DDBJ databases">
        <title>A chromosome-level genome assembly of Lolium multiflorum.</title>
        <authorList>
            <person name="Chen Y."/>
            <person name="Copetti D."/>
            <person name="Kolliker R."/>
            <person name="Studer B."/>
        </authorList>
    </citation>
    <scope>NUCLEOTIDE SEQUENCE</scope>
    <source>
        <strain evidence="4">02402/16</strain>
        <tissue evidence="4">Leaf</tissue>
    </source>
</reference>
<dbReference type="Pfam" id="PF01612">
    <property type="entry name" value="DNA_pol_A_exo1"/>
    <property type="match status" value="1"/>
</dbReference>
<evidence type="ECO:0000256" key="2">
    <source>
        <dbReference type="ARBA" id="ARBA00022801"/>
    </source>
</evidence>
<dbReference type="EMBL" id="JAUUTY010000003">
    <property type="protein sequence ID" value="KAK1662432.1"/>
    <property type="molecule type" value="Genomic_DNA"/>
</dbReference>
<dbReference type="InterPro" id="IPR002562">
    <property type="entry name" value="3'-5'_exonuclease_dom"/>
</dbReference>
<dbReference type="AlphaFoldDB" id="A0AAD8SRW2"/>
<dbReference type="GO" id="GO:0005634">
    <property type="term" value="C:nucleus"/>
    <property type="evidence" value="ECO:0007669"/>
    <property type="project" value="TreeGrafter"/>
</dbReference>
<keyword evidence="2" id="KW-0378">Hydrolase</keyword>
<evidence type="ECO:0000313" key="4">
    <source>
        <dbReference type="EMBL" id="KAK1662432.1"/>
    </source>
</evidence>
<evidence type="ECO:0000259" key="3">
    <source>
        <dbReference type="Pfam" id="PF01612"/>
    </source>
</evidence>
<dbReference type="Proteomes" id="UP001231189">
    <property type="component" value="Unassembled WGS sequence"/>
</dbReference>
<feature type="domain" description="3'-5' exonuclease" evidence="3">
    <location>
        <begin position="52"/>
        <end position="177"/>
    </location>
</feature>
<keyword evidence="1" id="KW-0540">Nuclease</keyword>
<evidence type="ECO:0000313" key="5">
    <source>
        <dbReference type="Proteomes" id="UP001231189"/>
    </source>
</evidence>
<dbReference type="GO" id="GO:0008408">
    <property type="term" value="F:3'-5' exonuclease activity"/>
    <property type="evidence" value="ECO:0007669"/>
    <property type="project" value="InterPro"/>
</dbReference>
<organism evidence="4 5">
    <name type="scientific">Lolium multiflorum</name>
    <name type="common">Italian ryegrass</name>
    <name type="synonym">Lolium perenne subsp. multiflorum</name>
    <dbReference type="NCBI Taxonomy" id="4521"/>
    <lineage>
        <taxon>Eukaryota</taxon>
        <taxon>Viridiplantae</taxon>
        <taxon>Streptophyta</taxon>
        <taxon>Embryophyta</taxon>
        <taxon>Tracheophyta</taxon>
        <taxon>Spermatophyta</taxon>
        <taxon>Magnoliopsida</taxon>
        <taxon>Liliopsida</taxon>
        <taxon>Poales</taxon>
        <taxon>Poaceae</taxon>
        <taxon>BOP clade</taxon>
        <taxon>Pooideae</taxon>
        <taxon>Poodae</taxon>
        <taxon>Poeae</taxon>
        <taxon>Poeae Chloroplast Group 2 (Poeae type)</taxon>
        <taxon>Loliodinae</taxon>
        <taxon>Loliinae</taxon>
        <taxon>Lolium</taxon>
    </lineage>
</organism>